<evidence type="ECO:0000256" key="2">
    <source>
        <dbReference type="ARBA" id="ARBA00005170"/>
    </source>
</evidence>
<comment type="caution">
    <text evidence="10">The sequence shown here is derived from an EMBL/GenBank/DDBJ whole genome shotgun (WGS) entry which is preliminary data.</text>
</comment>
<comment type="pathway">
    <text evidence="2 9">Polyol metabolism; (R,R)-butane-2,3-diol biosynthesis; (R,R)-butane-2,3-diol from pyruvate: step 2/3.</text>
</comment>
<dbReference type="EMBL" id="JWHT01000057">
    <property type="protein sequence ID" value="KIU20658.1"/>
    <property type="molecule type" value="Genomic_DNA"/>
</dbReference>
<dbReference type="PATRIC" id="fig|137591.24.peg.2060"/>
<dbReference type="UniPathway" id="UPA00626">
    <property type="reaction ID" value="UER00678"/>
</dbReference>
<dbReference type="RefSeq" id="WP_043941842.1">
    <property type="nucleotide sequence ID" value="NZ_JWHT01000057.1"/>
</dbReference>
<dbReference type="PIRSF" id="PIRSF001332">
    <property type="entry name" value="Acetolac_decarb"/>
    <property type="match status" value="1"/>
</dbReference>
<dbReference type="Pfam" id="PF03306">
    <property type="entry name" value="AAL_decarboxy"/>
    <property type="match status" value="1"/>
</dbReference>
<keyword evidence="6 9" id="KW-0210">Decarboxylase</keyword>
<evidence type="ECO:0000256" key="4">
    <source>
        <dbReference type="ARBA" id="ARBA00013204"/>
    </source>
</evidence>
<dbReference type="Proteomes" id="UP000032289">
    <property type="component" value="Unassembled WGS sequence"/>
</dbReference>
<protein>
    <recommendedName>
        <fullName evidence="5 9">Alpha-acetolactate decarboxylase</fullName>
        <ecNumber evidence="4 9">4.1.1.5</ecNumber>
    </recommendedName>
</protein>
<evidence type="ECO:0000313" key="10">
    <source>
        <dbReference type="EMBL" id="KIU20658.1"/>
    </source>
</evidence>
<dbReference type="PANTHER" id="PTHR35524">
    <property type="entry name" value="ALPHA-ACETOLACTATE DECARBOXYLASE"/>
    <property type="match status" value="1"/>
</dbReference>
<proteinExistence type="inferred from homology"/>
<dbReference type="SUPFAM" id="SSF117856">
    <property type="entry name" value="AF0104/ALDC/Ptd012-like"/>
    <property type="match status" value="1"/>
</dbReference>
<dbReference type="AlphaFoldDB" id="A0A0D1JH36"/>
<evidence type="ECO:0000256" key="6">
    <source>
        <dbReference type="ARBA" id="ARBA00022793"/>
    </source>
</evidence>
<evidence type="ECO:0000256" key="9">
    <source>
        <dbReference type="PIRNR" id="PIRNR001332"/>
    </source>
</evidence>
<dbReference type="PANTHER" id="PTHR35524:SF1">
    <property type="entry name" value="ALPHA-ACETOLACTATE DECARBOXYLASE"/>
    <property type="match status" value="1"/>
</dbReference>
<gene>
    <name evidence="10" type="primary">aldC_1</name>
    <name evidence="10" type="ORF">ab3b_02116</name>
</gene>
<evidence type="ECO:0000256" key="5">
    <source>
        <dbReference type="ARBA" id="ARBA00020164"/>
    </source>
</evidence>
<name>A0A0D1JH36_9LACO</name>
<dbReference type="EC" id="4.1.1.5" evidence="4 9"/>
<organism evidence="10 11">
    <name type="scientific">Weissella cibaria</name>
    <dbReference type="NCBI Taxonomy" id="137591"/>
    <lineage>
        <taxon>Bacteria</taxon>
        <taxon>Bacillati</taxon>
        <taxon>Bacillota</taxon>
        <taxon>Bacilli</taxon>
        <taxon>Lactobacillales</taxon>
        <taxon>Lactobacillaceae</taxon>
        <taxon>Weissella</taxon>
    </lineage>
</organism>
<keyword evidence="8 9" id="KW-0456">Lyase</keyword>
<evidence type="ECO:0000256" key="1">
    <source>
        <dbReference type="ARBA" id="ARBA00001784"/>
    </source>
</evidence>
<dbReference type="GO" id="GO:0045151">
    <property type="term" value="P:acetoin biosynthetic process"/>
    <property type="evidence" value="ECO:0007669"/>
    <property type="project" value="UniProtKB-UniRule"/>
</dbReference>
<dbReference type="NCBIfam" id="TIGR01252">
    <property type="entry name" value="acetolac_decarb"/>
    <property type="match status" value="1"/>
</dbReference>
<evidence type="ECO:0000256" key="8">
    <source>
        <dbReference type="ARBA" id="ARBA00023239"/>
    </source>
</evidence>
<evidence type="ECO:0000256" key="3">
    <source>
        <dbReference type="ARBA" id="ARBA00007106"/>
    </source>
</evidence>
<dbReference type="Gene3D" id="3.30.1330.80">
    <property type="entry name" value="Hypothetical protein, similar to alpha- acetolactate decarboxylase, domain 2"/>
    <property type="match status" value="2"/>
</dbReference>
<evidence type="ECO:0000313" key="11">
    <source>
        <dbReference type="Proteomes" id="UP000032289"/>
    </source>
</evidence>
<keyword evidence="7 9" id="KW-0005">Acetoin biosynthesis</keyword>
<comment type="catalytic activity">
    <reaction evidence="1 9">
        <text>(2S)-2-acetolactate + H(+) = (R)-acetoin + CO2</text>
        <dbReference type="Rhea" id="RHEA:21580"/>
        <dbReference type="ChEBI" id="CHEBI:15378"/>
        <dbReference type="ChEBI" id="CHEBI:15686"/>
        <dbReference type="ChEBI" id="CHEBI:16526"/>
        <dbReference type="ChEBI" id="CHEBI:58476"/>
        <dbReference type="EC" id="4.1.1.5"/>
    </reaction>
</comment>
<dbReference type="GO" id="GO:0047605">
    <property type="term" value="F:acetolactate decarboxylase activity"/>
    <property type="evidence" value="ECO:0007669"/>
    <property type="project" value="UniProtKB-UniRule"/>
</dbReference>
<sequence length="239" mass="25871">MATVYQHSTLAALMAGLLGGTITVGELKEHGDTGIGTLHGVDGEVIILNGEVYQAESSGKVNHITDMSTLVPFATVHQAHGPESKAITLKDVTLSNVDVINEYNLYNNFSGIGLHGEFSHIKVRIAPKASGPFPSLLEITKQQPVFERENVSGTLVGYYSPELYHGVVAAGWHVHFISDDRQFAGHVLEFQAPELTGSLVAFSDYQLHLPIENTAFREHHLDMNGLREGVTAAEGNTND</sequence>
<reference evidence="10 11" key="1">
    <citation type="journal article" date="2015" name="Microbiology (Mosc.)">
        <title>Genomics of the Weissella cibaria species with an examination of its metabolic traits.</title>
        <authorList>
            <person name="Lynch K.M."/>
            <person name="Lucid A."/>
            <person name="Arendt E.K."/>
            <person name="Sleator R.D."/>
            <person name="Lucey B."/>
            <person name="Coffey A."/>
        </authorList>
    </citation>
    <scope>NUCLEOTIDE SEQUENCE [LARGE SCALE GENOMIC DNA]</scope>
    <source>
        <strain evidence="10 11">AB3b</strain>
    </source>
</reference>
<dbReference type="CDD" id="cd17299">
    <property type="entry name" value="acetolactate_decarboxylase"/>
    <property type="match status" value="1"/>
</dbReference>
<accession>A0A0D1JH36</accession>
<evidence type="ECO:0000256" key="7">
    <source>
        <dbReference type="ARBA" id="ARBA00023061"/>
    </source>
</evidence>
<comment type="similarity">
    <text evidence="3 9">Belongs to the alpha-acetolactate decarboxylase family.</text>
</comment>
<dbReference type="InterPro" id="IPR005128">
    <property type="entry name" value="Acetolactate_a_deCO2ase"/>
</dbReference>